<dbReference type="OrthoDB" id="9805749at2"/>
<evidence type="ECO:0000256" key="7">
    <source>
        <dbReference type="ARBA" id="ARBA00023136"/>
    </source>
</evidence>
<evidence type="ECO:0000256" key="8">
    <source>
        <dbReference type="SAM" id="Phobius"/>
    </source>
</evidence>
<keyword evidence="4" id="KW-1003">Cell membrane</keyword>
<proteinExistence type="inferred from homology"/>
<dbReference type="PANTHER" id="PTHR42810:SF2">
    <property type="entry name" value="PURINE PERMEASE C1399.01C-RELATED"/>
    <property type="match status" value="1"/>
</dbReference>
<dbReference type="Proteomes" id="UP000234384">
    <property type="component" value="Unassembled WGS sequence"/>
</dbReference>
<comment type="similarity">
    <text evidence="2">Belongs to the nucleobase:cation symporter-2 (NCS2) (TC 2.A.40) family.</text>
</comment>
<evidence type="ECO:0000256" key="1">
    <source>
        <dbReference type="ARBA" id="ARBA00004651"/>
    </source>
</evidence>
<dbReference type="RefSeq" id="WP_006701318.1">
    <property type="nucleotide sequence ID" value="NZ_PKHE01000015.1"/>
</dbReference>
<dbReference type="PROSITE" id="PS01116">
    <property type="entry name" value="XANTH_URACIL_PERMASE"/>
    <property type="match status" value="1"/>
</dbReference>
<dbReference type="InterPro" id="IPR017588">
    <property type="entry name" value="UacT-like"/>
</dbReference>
<dbReference type="AlphaFoldDB" id="A0A2I1JXZ6"/>
<comment type="subcellular location">
    <subcellularLocation>
        <location evidence="1">Cell membrane</location>
        <topology evidence="1">Multi-pass membrane protein</topology>
    </subcellularLocation>
</comment>
<organism evidence="9 10">
    <name type="scientific">Falseniella ignava</name>
    <dbReference type="NCBI Taxonomy" id="137730"/>
    <lineage>
        <taxon>Bacteria</taxon>
        <taxon>Bacillati</taxon>
        <taxon>Bacillota</taxon>
        <taxon>Bacilli</taxon>
        <taxon>Lactobacillales</taxon>
        <taxon>Aerococcaceae</taxon>
        <taxon>Falseniella</taxon>
    </lineage>
</organism>
<dbReference type="NCBIfam" id="TIGR03173">
    <property type="entry name" value="pbuX"/>
    <property type="match status" value="1"/>
</dbReference>
<evidence type="ECO:0000256" key="6">
    <source>
        <dbReference type="ARBA" id="ARBA00022989"/>
    </source>
</evidence>
<dbReference type="GO" id="GO:0042907">
    <property type="term" value="F:xanthine transmembrane transporter activity"/>
    <property type="evidence" value="ECO:0007669"/>
    <property type="project" value="TreeGrafter"/>
</dbReference>
<accession>A0A2I1JXZ6</accession>
<evidence type="ECO:0000313" key="9">
    <source>
        <dbReference type="EMBL" id="PKY88235.1"/>
    </source>
</evidence>
<keyword evidence="3" id="KW-0813">Transport</keyword>
<name>A0A2I1JXZ6_9LACT</name>
<dbReference type="PANTHER" id="PTHR42810">
    <property type="entry name" value="PURINE PERMEASE C1399.01C-RELATED"/>
    <property type="match status" value="1"/>
</dbReference>
<evidence type="ECO:0000256" key="3">
    <source>
        <dbReference type="ARBA" id="ARBA00022448"/>
    </source>
</evidence>
<feature type="transmembrane region" description="Helical" evidence="8">
    <location>
        <begin position="253"/>
        <end position="273"/>
    </location>
</feature>
<dbReference type="GO" id="GO:0005886">
    <property type="term" value="C:plasma membrane"/>
    <property type="evidence" value="ECO:0007669"/>
    <property type="project" value="UniProtKB-SubCell"/>
</dbReference>
<evidence type="ECO:0000256" key="2">
    <source>
        <dbReference type="ARBA" id="ARBA00008821"/>
    </source>
</evidence>
<gene>
    <name evidence="9" type="ORF">CYJ57_05995</name>
</gene>
<dbReference type="Pfam" id="PF00860">
    <property type="entry name" value="Xan_ur_permease"/>
    <property type="match status" value="1"/>
</dbReference>
<feature type="transmembrane region" description="Helical" evidence="8">
    <location>
        <begin position="385"/>
        <end position="406"/>
    </location>
</feature>
<feature type="transmembrane region" description="Helical" evidence="8">
    <location>
        <begin position="328"/>
        <end position="349"/>
    </location>
</feature>
<feature type="transmembrane region" description="Helical" evidence="8">
    <location>
        <begin position="206"/>
        <end position="224"/>
    </location>
</feature>
<evidence type="ECO:0000256" key="5">
    <source>
        <dbReference type="ARBA" id="ARBA00022692"/>
    </source>
</evidence>
<feature type="transmembrane region" description="Helical" evidence="8">
    <location>
        <begin position="26"/>
        <end position="51"/>
    </location>
</feature>
<sequence length="442" mass="46110">MEKQIEVSSMGQKNELVYDIDSNPPFGLSLILALQHILASFAGIVAVPLVVGTALNFSVEEMAIMVSGTIFASGITTIIQARKLGIIGSGYPTMMGTDFTFVNPQISVGARFGIPGIVGAAISGALLEVILSRFIKPLMRFFPPLITGIVVSLIGITILPVSIDWAAGGVGAADYGSLRNIGIAFIVMIFTLFLNHYGKGIWSTGAVFWGMIFGYLICIPLNMVDLEAVAAAKWIEIPHIFRYGVKFDFASTLSFLPAFLVSAIGTTGVLMAVGEASNKIPTADEIAGGVLTDGVGSIISGIFGAGPNTAFSQNVGLITLTKVASRSVMILAGIILIILGIFPKISAIISVIPTPVLGGVGVIMFGLVAAQGIKSLTSIHLGDRELLIISVAFAMGIGVTVNPGILANLPDWLQMMLSSGISAGTIAALILNIVMKDKKVQA</sequence>
<feature type="transmembrane region" description="Helical" evidence="8">
    <location>
        <begin position="142"/>
        <end position="163"/>
    </location>
</feature>
<keyword evidence="7 8" id="KW-0472">Membrane</keyword>
<dbReference type="NCBIfam" id="TIGR00801">
    <property type="entry name" value="ncs2"/>
    <property type="match status" value="1"/>
</dbReference>
<dbReference type="EMBL" id="PKHE01000015">
    <property type="protein sequence ID" value="PKY88235.1"/>
    <property type="molecule type" value="Genomic_DNA"/>
</dbReference>
<feature type="transmembrane region" description="Helical" evidence="8">
    <location>
        <begin position="175"/>
        <end position="194"/>
    </location>
</feature>
<dbReference type="NCBIfam" id="NF037981">
    <property type="entry name" value="NCS2_1"/>
    <property type="match status" value="1"/>
</dbReference>
<keyword evidence="5 8" id="KW-0812">Transmembrane</keyword>
<feature type="transmembrane region" description="Helical" evidence="8">
    <location>
        <begin position="355"/>
        <end position="373"/>
    </location>
</feature>
<protein>
    <submittedName>
        <fullName evidence="9">Purine permease</fullName>
    </submittedName>
</protein>
<dbReference type="InterPro" id="IPR006042">
    <property type="entry name" value="Xan_ur_permease"/>
</dbReference>
<evidence type="ECO:0000256" key="4">
    <source>
        <dbReference type="ARBA" id="ARBA00022475"/>
    </source>
</evidence>
<evidence type="ECO:0000313" key="10">
    <source>
        <dbReference type="Proteomes" id="UP000234384"/>
    </source>
</evidence>
<feature type="transmembrane region" description="Helical" evidence="8">
    <location>
        <begin position="412"/>
        <end position="434"/>
    </location>
</feature>
<comment type="caution">
    <text evidence="9">The sequence shown here is derived from an EMBL/GenBank/DDBJ whole genome shotgun (WGS) entry which is preliminary data.</text>
</comment>
<reference evidence="9 10" key="1">
    <citation type="submission" date="2017-12" db="EMBL/GenBank/DDBJ databases">
        <title>Phylogenetic diversity of female urinary microbiome.</title>
        <authorList>
            <person name="Thomas-White K."/>
            <person name="Wolfe A.J."/>
        </authorList>
    </citation>
    <scope>NUCLEOTIDE SEQUENCE [LARGE SCALE GENOMIC DNA]</scope>
    <source>
        <strain evidence="9 10">UMB0898</strain>
    </source>
</reference>
<keyword evidence="6 8" id="KW-1133">Transmembrane helix</keyword>
<dbReference type="InterPro" id="IPR006043">
    <property type="entry name" value="NCS2"/>
</dbReference>
<feature type="transmembrane region" description="Helical" evidence="8">
    <location>
        <begin position="112"/>
        <end position="130"/>
    </location>
</feature>